<dbReference type="Gene3D" id="2.130.10.10">
    <property type="entry name" value="YVTN repeat-like/Quinoprotein amine dehydrogenase"/>
    <property type="match status" value="1"/>
</dbReference>
<dbReference type="PANTHER" id="PTHR34512:SF30">
    <property type="entry name" value="OUTER MEMBRANE PROTEIN ASSEMBLY FACTOR BAMB"/>
    <property type="match status" value="1"/>
</dbReference>
<accession>A0A1I2LM20</accession>
<dbReference type="STRING" id="655355.SAMN05216283_11635"/>
<dbReference type="AlphaFoldDB" id="A0A1I2LM20"/>
<feature type="transmembrane region" description="Helical" evidence="2">
    <location>
        <begin position="30"/>
        <end position="51"/>
    </location>
</feature>
<keyword evidence="5" id="KW-1185">Reference proteome</keyword>
<dbReference type="SUPFAM" id="SSF50998">
    <property type="entry name" value="Quinoprotein alcohol dehydrogenase-like"/>
    <property type="match status" value="1"/>
</dbReference>
<dbReference type="EMBL" id="FONW01000016">
    <property type="protein sequence ID" value="SFF79510.1"/>
    <property type="molecule type" value="Genomic_DNA"/>
</dbReference>
<evidence type="ECO:0000259" key="3">
    <source>
        <dbReference type="Pfam" id="PF13360"/>
    </source>
</evidence>
<feature type="compositionally biased region" description="Low complexity" evidence="1">
    <location>
        <begin position="197"/>
        <end position="207"/>
    </location>
</feature>
<evidence type="ECO:0000313" key="4">
    <source>
        <dbReference type="EMBL" id="SFF79510.1"/>
    </source>
</evidence>
<dbReference type="Pfam" id="PF13360">
    <property type="entry name" value="PQQ_2"/>
    <property type="match status" value="2"/>
</dbReference>
<feature type="compositionally biased region" description="Acidic residues" evidence="1">
    <location>
        <begin position="221"/>
        <end position="231"/>
    </location>
</feature>
<evidence type="ECO:0000313" key="5">
    <source>
        <dbReference type="Proteomes" id="UP000198964"/>
    </source>
</evidence>
<dbReference type="SMART" id="SM00564">
    <property type="entry name" value="PQQ"/>
    <property type="match status" value="5"/>
</dbReference>
<dbReference type="InterPro" id="IPR018391">
    <property type="entry name" value="PQQ_b-propeller_rpt"/>
</dbReference>
<feature type="transmembrane region" description="Helical" evidence="2">
    <location>
        <begin position="100"/>
        <end position="120"/>
    </location>
</feature>
<dbReference type="InterPro" id="IPR015943">
    <property type="entry name" value="WD40/YVTN_repeat-like_dom_sf"/>
</dbReference>
<feature type="transmembrane region" description="Helical" evidence="2">
    <location>
        <begin position="150"/>
        <end position="168"/>
    </location>
</feature>
<dbReference type="InterPro" id="IPR011047">
    <property type="entry name" value="Quinoprotein_ADH-like_sf"/>
</dbReference>
<proteinExistence type="predicted"/>
<protein>
    <submittedName>
        <fullName evidence="4">Outer membrane protein assembly factor BamB, contains PQQ-like beta-propeller repeat</fullName>
    </submittedName>
</protein>
<dbReference type="Proteomes" id="UP000198964">
    <property type="component" value="Unassembled WGS sequence"/>
</dbReference>
<gene>
    <name evidence="4" type="ORF">SAMN05216283_11635</name>
</gene>
<feature type="domain" description="Pyrrolo-quinoline quinone repeat" evidence="3">
    <location>
        <begin position="522"/>
        <end position="597"/>
    </location>
</feature>
<feature type="domain" description="Pyrrolo-quinoline quinone repeat" evidence="3">
    <location>
        <begin position="289"/>
        <end position="442"/>
    </location>
</feature>
<dbReference type="Gene3D" id="2.40.10.480">
    <property type="match status" value="1"/>
</dbReference>
<dbReference type="InterPro" id="IPR002372">
    <property type="entry name" value="PQQ_rpt_dom"/>
</dbReference>
<organism evidence="4 5">
    <name type="scientific">Sunxiuqinia elliptica</name>
    <dbReference type="NCBI Taxonomy" id="655355"/>
    <lineage>
        <taxon>Bacteria</taxon>
        <taxon>Pseudomonadati</taxon>
        <taxon>Bacteroidota</taxon>
        <taxon>Bacteroidia</taxon>
        <taxon>Marinilabiliales</taxon>
        <taxon>Prolixibacteraceae</taxon>
        <taxon>Sunxiuqinia</taxon>
    </lineage>
</organism>
<dbReference type="PANTHER" id="PTHR34512">
    <property type="entry name" value="CELL SURFACE PROTEIN"/>
    <property type="match status" value="1"/>
</dbReference>
<feature type="region of interest" description="Disordered" evidence="1">
    <location>
        <begin position="197"/>
        <end position="253"/>
    </location>
</feature>
<evidence type="ECO:0000256" key="2">
    <source>
        <dbReference type="SAM" id="Phobius"/>
    </source>
</evidence>
<keyword evidence="2" id="KW-0812">Transmembrane</keyword>
<keyword evidence="2" id="KW-0472">Membrane</keyword>
<keyword evidence="2" id="KW-1133">Transmembrane helix</keyword>
<reference evidence="4 5" key="1">
    <citation type="submission" date="2016-10" db="EMBL/GenBank/DDBJ databases">
        <authorList>
            <person name="de Groot N.N."/>
        </authorList>
    </citation>
    <scope>NUCLEOTIDE SEQUENCE [LARGE SCALE GENOMIC DNA]</scope>
    <source>
        <strain evidence="4 5">CGMCC 1.9156</strain>
    </source>
</reference>
<sequence length="638" mass="70224">MLVNSKLGTVNFMEGKDKLKQTDKLKLARIIAWGAAIFSLIVSVMLIANYLQLKMVDPLESPALKLLVEQLHENPNDDVLKENIRALDLLIRKAYFTSQWQIRTGAYLLIFGVLVFVLAVRYQKSLRSGLEELESIEKDPFLDKQLARKWLVFSSAGFFVLALLAGFSSSNILDQYEPETVEEKLADNQVEVIEVQPVATPEPVAAEPEVEESPDENLATETEEEHAEEAEPVAVKEEKAADPTSAEVQPAIPSKEEFRKNYPFFRGPDGDGISYKMNVPEKWDMASGDQVLWKVKVPKHGYNSPIVWGDQLFVSGADQEAREVYCYHATSGDLLWTAQANQIQGSPAKMPKVTEDTGLAAPTMATNGQAVFALFGTGDLLATDMNGKRVWAKNLGVPDNHYGHSSSLIIFKDKLIVQYDTNRGSKVMALSTVDGSTQWETTRKVNISWASPVLADVEGKPQLILTADPLVAGYDPETGKELWTVDCMMGEVGPSVGYTNGVVYAANEYAILAAIKIGATAEVIWEESEYLPEVASPLAVDGFLLIATSYGVVACYNATDGTKYWEQEYADGIYASPVYAEGKVYVMDMGGNLHVIRLGKEFELVAESALGEKAVCAPVFANGRMYLRGFDQLYCIGK</sequence>
<evidence type="ECO:0000256" key="1">
    <source>
        <dbReference type="SAM" id="MobiDB-lite"/>
    </source>
</evidence>
<name>A0A1I2LM20_9BACT</name>